<feature type="non-terminal residue" evidence="2">
    <location>
        <position position="1"/>
    </location>
</feature>
<evidence type="ECO:0000256" key="1">
    <source>
        <dbReference type="SAM" id="MobiDB-lite"/>
    </source>
</evidence>
<proteinExistence type="predicted"/>
<feature type="region of interest" description="Disordered" evidence="1">
    <location>
        <begin position="48"/>
        <end position="81"/>
    </location>
</feature>
<reference evidence="2 3" key="1">
    <citation type="submission" date="2023-09" db="EMBL/GenBank/DDBJ databases">
        <title>Multi-omics analysis of a traditional fermented food reveals byproduct-associated fungal strains for waste-to-food upcycling.</title>
        <authorList>
            <consortium name="Lawrence Berkeley National Laboratory"/>
            <person name="Rekdal V.M."/>
            <person name="Villalobos-Escobedo J.M."/>
            <person name="Rodriguez-Valeron N."/>
            <person name="Garcia M.O."/>
            <person name="Vasquez D.P."/>
            <person name="Damayanti I."/>
            <person name="Sorensen P.M."/>
            <person name="Baidoo E.E."/>
            <person name="De Carvalho A.C."/>
            <person name="Riley R."/>
            <person name="Lipzen A."/>
            <person name="He G."/>
            <person name="Yan M."/>
            <person name="Haridas S."/>
            <person name="Daum C."/>
            <person name="Yoshinaga Y."/>
            <person name="Ng V."/>
            <person name="Grigoriev I.V."/>
            <person name="Munk R."/>
            <person name="Nuraida L."/>
            <person name="Wijaya C.H."/>
            <person name="Morales P.-C."/>
            <person name="Keasling J.D."/>
        </authorList>
    </citation>
    <scope>NUCLEOTIDE SEQUENCE [LARGE SCALE GENOMIC DNA]</scope>
    <source>
        <strain evidence="2 3">FGSC 2613</strain>
    </source>
</reference>
<evidence type="ECO:0000313" key="3">
    <source>
        <dbReference type="Proteomes" id="UP001451303"/>
    </source>
</evidence>
<protein>
    <submittedName>
        <fullName evidence="2">Uncharacterized protein</fullName>
    </submittedName>
</protein>
<dbReference type="EMBL" id="JAVLET010000011">
    <property type="protein sequence ID" value="KAL0466899.1"/>
    <property type="molecule type" value="Genomic_DNA"/>
</dbReference>
<evidence type="ECO:0000313" key="2">
    <source>
        <dbReference type="EMBL" id="KAL0466899.1"/>
    </source>
</evidence>
<feature type="compositionally biased region" description="Basic and acidic residues" evidence="1">
    <location>
        <begin position="68"/>
        <end position="81"/>
    </location>
</feature>
<sequence length="81" mass="9051">LAFSTDHGISSSIMWSRETACLQHRPHSIFTPGRGCLRDHIIDPECGLDADMPSTQPTFVRPTLRTRGKNERDSVTGVRET</sequence>
<name>A0ABR3D2I4_NEUIN</name>
<keyword evidence="3" id="KW-1185">Reference proteome</keyword>
<gene>
    <name evidence="2" type="ORF">QR685DRAFT_450116</name>
</gene>
<accession>A0ABR3D2I4</accession>
<comment type="caution">
    <text evidence="2">The sequence shown here is derived from an EMBL/GenBank/DDBJ whole genome shotgun (WGS) entry which is preliminary data.</text>
</comment>
<dbReference type="Proteomes" id="UP001451303">
    <property type="component" value="Unassembled WGS sequence"/>
</dbReference>
<organism evidence="2 3">
    <name type="scientific">Neurospora intermedia</name>
    <dbReference type="NCBI Taxonomy" id="5142"/>
    <lineage>
        <taxon>Eukaryota</taxon>
        <taxon>Fungi</taxon>
        <taxon>Dikarya</taxon>
        <taxon>Ascomycota</taxon>
        <taxon>Pezizomycotina</taxon>
        <taxon>Sordariomycetes</taxon>
        <taxon>Sordariomycetidae</taxon>
        <taxon>Sordariales</taxon>
        <taxon>Sordariaceae</taxon>
        <taxon>Neurospora</taxon>
    </lineage>
</organism>